<protein>
    <submittedName>
        <fullName evidence="1">Uncharacterized protein</fullName>
    </submittedName>
</protein>
<evidence type="ECO:0000313" key="1">
    <source>
        <dbReference type="EMBL" id="GER68959.1"/>
    </source>
</evidence>
<keyword evidence="2" id="KW-1185">Reference proteome</keyword>
<comment type="caution">
    <text evidence="1">The sequence shown here is derived from an EMBL/GenBank/DDBJ whole genome shotgun (WGS) entry which is preliminary data.</text>
</comment>
<dbReference type="Proteomes" id="UP000391919">
    <property type="component" value="Unassembled WGS sequence"/>
</dbReference>
<reference evidence="1 2" key="1">
    <citation type="submission" date="2019-09" db="EMBL/GenBank/DDBJ databases">
        <title>Draft genome sequence of Bacillus sp. JC-7.</title>
        <authorList>
            <person name="Tanaka N."/>
            <person name="Shiwa Y."/>
            <person name="Fujita N."/>
            <person name="Tanasupawat S."/>
        </authorList>
    </citation>
    <scope>NUCLEOTIDE SEQUENCE [LARGE SCALE GENOMIC DNA]</scope>
    <source>
        <strain evidence="1 2">JC-7</strain>
    </source>
</reference>
<name>A0A5J4JCJ2_9BACI</name>
<evidence type="ECO:0000313" key="2">
    <source>
        <dbReference type="Proteomes" id="UP000391919"/>
    </source>
</evidence>
<organism evidence="1 2">
    <name type="scientific">Weizmannia acidilactici</name>
    <dbReference type="NCBI Taxonomy" id="2607726"/>
    <lineage>
        <taxon>Bacteria</taxon>
        <taxon>Bacillati</taxon>
        <taxon>Bacillota</taxon>
        <taxon>Bacilli</taxon>
        <taxon>Bacillales</taxon>
        <taxon>Bacillaceae</taxon>
        <taxon>Heyndrickxia</taxon>
    </lineage>
</organism>
<accession>A0A5J4JCJ2</accession>
<proteinExistence type="predicted"/>
<dbReference type="EMBL" id="BKZQ01000003">
    <property type="protein sequence ID" value="GER68959.1"/>
    <property type="molecule type" value="Genomic_DNA"/>
</dbReference>
<dbReference type="AlphaFoldDB" id="A0A5J4JCJ2"/>
<sequence>MQKWLQEGYTKKEVYHAAFIAEHSGKKMEAVLQYYKKHKSWKETATHFGVDVGKIRAEHHEAKEHFYAANKENIIRYLAQYNGRSRADIEKYARREEDRHFLILASALAKLGHKNLDTVMKMHRSGNDPQEIIESLKVDRHALFKEVRSIHEAIQGTSTRPPN</sequence>
<gene>
    <name evidence="1" type="ORF">BpJC7_02620</name>
</gene>